<dbReference type="Pfam" id="PF13561">
    <property type="entry name" value="adh_short_C2"/>
    <property type="match status" value="1"/>
</dbReference>
<dbReference type="OrthoDB" id="286404at2"/>
<proteinExistence type="inferred from homology"/>
<dbReference type="PANTHER" id="PTHR43639">
    <property type="entry name" value="OXIDOREDUCTASE, SHORT-CHAIN DEHYDROGENASE/REDUCTASE FAMILY (AFU_ORTHOLOGUE AFUA_5G02870)"/>
    <property type="match status" value="1"/>
</dbReference>
<dbReference type="Proteomes" id="UP000282185">
    <property type="component" value="Unassembled WGS sequence"/>
</dbReference>
<dbReference type="KEGG" id="bsau:DWV08_08875"/>
<dbReference type="Gene3D" id="3.40.50.720">
    <property type="entry name" value="NAD(P)-binding Rossmann-like Domain"/>
    <property type="match status" value="1"/>
</dbReference>
<reference evidence="4 6" key="1">
    <citation type="submission" date="2018-07" db="EMBL/GenBank/DDBJ databases">
        <title>Brachybacterium saurashtrense DSM 23186 genome sequence.</title>
        <authorList>
            <person name="Guo L."/>
        </authorList>
    </citation>
    <scope>NUCLEOTIDE SEQUENCE [LARGE SCALE GENOMIC DNA]</scope>
    <source>
        <strain evidence="4 6">DSM 23186</strain>
    </source>
</reference>
<dbReference type="EMBL" id="CP031356">
    <property type="protein sequence ID" value="AXK45709.1"/>
    <property type="molecule type" value="Genomic_DNA"/>
</dbReference>
<keyword evidence="2" id="KW-0560">Oxidoreductase</keyword>
<dbReference type="Proteomes" id="UP000254236">
    <property type="component" value="Chromosome"/>
</dbReference>
<dbReference type="FunFam" id="3.40.50.720:FF:000084">
    <property type="entry name" value="Short-chain dehydrogenase reductase"/>
    <property type="match status" value="1"/>
</dbReference>
<feature type="domain" description="Ketoreductase" evidence="3">
    <location>
        <begin position="6"/>
        <end position="181"/>
    </location>
</feature>
<dbReference type="InterPro" id="IPR002347">
    <property type="entry name" value="SDR_fam"/>
</dbReference>
<dbReference type="NCBIfam" id="NF005559">
    <property type="entry name" value="PRK07231.1"/>
    <property type="match status" value="1"/>
</dbReference>
<accession>A0A345YP57</accession>
<dbReference type="RefSeq" id="WP_115413457.1">
    <property type="nucleotide sequence ID" value="NZ_CP031356.1"/>
</dbReference>
<reference evidence="5 7" key="2">
    <citation type="submission" date="2018-08" db="EMBL/GenBank/DDBJ databases">
        <title>Brachybacterium saurashtrense DSM 23186.</title>
        <authorList>
            <person name="Li Y."/>
        </authorList>
    </citation>
    <scope>NUCLEOTIDE SEQUENCE [LARGE SCALE GENOMIC DNA]</scope>
    <source>
        <strain evidence="5 7">DSM 23186</strain>
    </source>
</reference>
<name>A0A345YP57_9MICO</name>
<keyword evidence="6" id="KW-1185">Reference proteome</keyword>
<dbReference type="GO" id="GO:0016491">
    <property type="term" value="F:oxidoreductase activity"/>
    <property type="evidence" value="ECO:0007669"/>
    <property type="project" value="UniProtKB-KW"/>
</dbReference>
<dbReference type="PRINTS" id="PR00081">
    <property type="entry name" value="GDHRDH"/>
</dbReference>
<dbReference type="CDD" id="cd05233">
    <property type="entry name" value="SDR_c"/>
    <property type="match status" value="1"/>
</dbReference>
<dbReference type="SUPFAM" id="SSF51735">
    <property type="entry name" value="NAD(P)-binding Rossmann-fold domains"/>
    <property type="match status" value="1"/>
</dbReference>
<evidence type="ECO:0000256" key="2">
    <source>
        <dbReference type="ARBA" id="ARBA00023002"/>
    </source>
</evidence>
<dbReference type="PRINTS" id="PR00080">
    <property type="entry name" value="SDRFAMILY"/>
</dbReference>
<dbReference type="PROSITE" id="PS00061">
    <property type="entry name" value="ADH_SHORT"/>
    <property type="match status" value="1"/>
</dbReference>
<protein>
    <submittedName>
        <fullName evidence="5">SDR family NAD(P)-dependent oxidoreductase</fullName>
    </submittedName>
</protein>
<dbReference type="InterPro" id="IPR036291">
    <property type="entry name" value="NAD(P)-bd_dom_sf"/>
</dbReference>
<evidence type="ECO:0000313" key="4">
    <source>
        <dbReference type="EMBL" id="AXK45709.1"/>
    </source>
</evidence>
<organism evidence="5 7">
    <name type="scientific">Brachybacterium saurashtrense</name>
    <dbReference type="NCBI Taxonomy" id="556288"/>
    <lineage>
        <taxon>Bacteria</taxon>
        <taxon>Bacillati</taxon>
        <taxon>Actinomycetota</taxon>
        <taxon>Actinomycetes</taxon>
        <taxon>Micrococcales</taxon>
        <taxon>Dermabacteraceae</taxon>
        <taxon>Brachybacterium</taxon>
    </lineage>
</organism>
<dbReference type="InterPro" id="IPR057326">
    <property type="entry name" value="KR_dom"/>
</dbReference>
<evidence type="ECO:0000313" key="6">
    <source>
        <dbReference type="Proteomes" id="UP000254236"/>
    </source>
</evidence>
<dbReference type="AlphaFoldDB" id="A0A345YP57"/>
<dbReference type="PANTHER" id="PTHR43639:SF1">
    <property type="entry name" value="SHORT-CHAIN DEHYDROGENASE_REDUCTASE FAMILY PROTEIN"/>
    <property type="match status" value="1"/>
</dbReference>
<dbReference type="InterPro" id="IPR020904">
    <property type="entry name" value="Sc_DH/Rdtase_CS"/>
</dbReference>
<evidence type="ECO:0000256" key="1">
    <source>
        <dbReference type="ARBA" id="ARBA00006484"/>
    </source>
</evidence>
<gene>
    <name evidence="4" type="ORF">DWV08_08875</name>
    <name evidence="5" type="ORF">DXU92_00620</name>
</gene>
<comment type="similarity">
    <text evidence="1">Belongs to the short-chain dehydrogenases/reductases (SDR) family.</text>
</comment>
<dbReference type="SMART" id="SM00822">
    <property type="entry name" value="PKS_KR"/>
    <property type="match status" value="1"/>
</dbReference>
<evidence type="ECO:0000259" key="3">
    <source>
        <dbReference type="SMART" id="SM00822"/>
    </source>
</evidence>
<sequence>MDLSDKVAIITGGGRGIGRGIVDAFLEQGAQVVVAQRSSLDAVLAEDSRVAYVGADFSHETDFTAVIDSAIAAFGRLDVVVNCAGVMVERDPAEVSPTEWEATMSVNLRTPLLLVQAALPHLADGGSIINIGSVEGLSANPGHAAYAASKGGVHAMTRALAVDLGARGIRCNAIAPGWIESNLSEKYIASMEDPAAARAELRRLHPVGRLGTPRDIGQAAAFLASDRAAFITGEVLVVDGGRTAKLPSPA</sequence>
<dbReference type="EMBL" id="QSWH01000001">
    <property type="protein sequence ID" value="RRR24727.1"/>
    <property type="molecule type" value="Genomic_DNA"/>
</dbReference>
<evidence type="ECO:0000313" key="5">
    <source>
        <dbReference type="EMBL" id="RRR24727.1"/>
    </source>
</evidence>
<evidence type="ECO:0000313" key="7">
    <source>
        <dbReference type="Proteomes" id="UP000282185"/>
    </source>
</evidence>